<organism evidence="2 3">
    <name type="scientific">Colletotrichum kahawae</name>
    <name type="common">Coffee berry disease fungus</name>
    <dbReference type="NCBI Taxonomy" id="34407"/>
    <lineage>
        <taxon>Eukaryota</taxon>
        <taxon>Fungi</taxon>
        <taxon>Dikarya</taxon>
        <taxon>Ascomycota</taxon>
        <taxon>Pezizomycotina</taxon>
        <taxon>Sordariomycetes</taxon>
        <taxon>Hypocreomycetidae</taxon>
        <taxon>Glomerellales</taxon>
        <taxon>Glomerellaceae</taxon>
        <taxon>Colletotrichum</taxon>
        <taxon>Colletotrichum gloeosporioides species complex</taxon>
    </lineage>
</organism>
<reference evidence="2" key="1">
    <citation type="submission" date="2023-02" db="EMBL/GenBank/DDBJ databases">
        <title>Colletotrichum kahawae CIFC_Que2 genome sequencing and assembly.</title>
        <authorList>
            <person name="Baroncelli R."/>
        </authorList>
    </citation>
    <scope>NUCLEOTIDE SEQUENCE</scope>
    <source>
        <strain evidence="2">CIFC_Que2</strain>
    </source>
</reference>
<gene>
    <name evidence="2" type="ORF">CKAH01_08659</name>
</gene>
<accession>A0AAD9Y2R1</accession>
<comment type="caution">
    <text evidence="2">The sequence shown here is derived from an EMBL/GenBank/DDBJ whole genome shotgun (WGS) entry which is preliminary data.</text>
</comment>
<protein>
    <submittedName>
        <fullName evidence="2">Uncharacterized protein</fullName>
    </submittedName>
</protein>
<keyword evidence="3" id="KW-1185">Reference proteome</keyword>
<name>A0AAD9Y2R1_COLKA</name>
<dbReference type="Proteomes" id="UP001281614">
    <property type="component" value="Unassembled WGS sequence"/>
</dbReference>
<proteinExistence type="predicted"/>
<sequence length="95" mass="10636">MGGFRGDYSQLIRSSPLSRLPSHTGSMLPGASDEIPEDKSWESKLAQAVLWKKRSEGWSAAFRLISRTQFTSCLCLAYPSSSHEHYDSMHGETEK</sequence>
<evidence type="ECO:0000256" key="1">
    <source>
        <dbReference type="SAM" id="MobiDB-lite"/>
    </source>
</evidence>
<evidence type="ECO:0000313" key="3">
    <source>
        <dbReference type="Proteomes" id="UP001281614"/>
    </source>
</evidence>
<feature type="region of interest" description="Disordered" evidence="1">
    <location>
        <begin position="15"/>
        <end position="39"/>
    </location>
</feature>
<evidence type="ECO:0000313" key="2">
    <source>
        <dbReference type="EMBL" id="KAK2732561.1"/>
    </source>
</evidence>
<dbReference type="AlphaFoldDB" id="A0AAD9Y2R1"/>
<dbReference type="EMBL" id="VYYT01000543">
    <property type="protein sequence ID" value="KAK2732561.1"/>
    <property type="molecule type" value="Genomic_DNA"/>
</dbReference>